<comment type="caution">
    <text evidence="2">The sequence shown here is derived from an EMBL/GenBank/DDBJ whole genome shotgun (WGS) entry which is preliminary data.</text>
</comment>
<organism evidence="2 3">
    <name type="scientific">Streptomyces caniscabiei</name>
    <dbReference type="NCBI Taxonomy" id="2746961"/>
    <lineage>
        <taxon>Bacteria</taxon>
        <taxon>Bacillati</taxon>
        <taxon>Actinomycetota</taxon>
        <taxon>Actinomycetes</taxon>
        <taxon>Kitasatosporales</taxon>
        <taxon>Streptomycetaceae</taxon>
        <taxon>Streptomyces</taxon>
    </lineage>
</organism>
<dbReference type="Proteomes" id="UP001282474">
    <property type="component" value="Unassembled WGS sequence"/>
</dbReference>
<sequence>MRIGAALLTLSLVPLLACVLVFTVWLPRDMDRYEAYWAAVPCTAEVPARAWEDCLRTASFTVDSTRNEASRSGGFEATLSGGPFWNGTVAFGDPGPLLERLRSGDRVTGTVWRGDVVVLGRGDVWQSTSEEPRDEPQMTAAIGTFAGLLAALGFWLGGMRLTGPRDREHRTWAGYGRPLLIALLVASLGTGLPSVWLGLPWWLVPAVVVPVMVYTAWQLHRYRAASAVGAPGSS</sequence>
<gene>
    <name evidence="2" type="ORF">PV383_28205</name>
</gene>
<feature type="transmembrane region" description="Helical" evidence="1">
    <location>
        <begin position="202"/>
        <end position="219"/>
    </location>
</feature>
<name>A0ABU4MXH1_9ACTN</name>
<keyword evidence="1" id="KW-0472">Membrane</keyword>
<keyword evidence="3" id="KW-1185">Reference proteome</keyword>
<proteinExistence type="predicted"/>
<accession>A0ABU4MXH1</accession>
<feature type="transmembrane region" description="Helical" evidence="1">
    <location>
        <begin position="138"/>
        <end position="158"/>
    </location>
</feature>
<dbReference type="RefSeq" id="WP_193381073.1">
    <property type="nucleotide sequence ID" value="NZ_JABXWF010000020.1"/>
</dbReference>
<reference evidence="2 3" key="1">
    <citation type="journal article" date="2023" name="Microb. Genom.">
        <title>Mesoterricola silvestris gen. nov., sp. nov., Mesoterricola sediminis sp. nov., Geothrix oryzae sp. nov., Geothrix edaphica sp. nov., Geothrix rubra sp. nov., and Geothrix limicola sp. nov., six novel members of Acidobacteriota isolated from soils.</title>
        <authorList>
            <person name="Weisberg A.J."/>
            <person name="Pearce E."/>
            <person name="Kramer C.G."/>
            <person name="Chang J.H."/>
            <person name="Clarke C.R."/>
        </authorList>
    </citation>
    <scope>NUCLEOTIDE SEQUENCE [LARGE SCALE GENOMIC DNA]</scope>
    <source>
        <strain evidence="2 3">NE20-4-1</strain>
    </source>
</reference>
<feature type="transmembrane region" description="Helical" evidence="1">
    <location>
        <begin position="179"/>
        <end position="196"/>
    </location>
</feature>
<keyword evidence="1" id="KW-0812">Transmembrane</keyword>
<evidence type="ECO:0000313" key="2">
    <source>
        <dbReference type="EMBL" id="MDX3041044.1"/>
    </source>
</evidence>
<protein>
    <recommendedName>
        <fullName evidence="4">Integral membrane protein</fullName>
    </recommendedName>
</protein>
<keyword evidence="1" id="KW-1133">Transmembrane helix</keyword>
<dbReference type="EMBL" id="JARAWJ010000024">
    <property type="protein sequence ID" value="MDX3041044.1"/>
    <property type="molecule type" value="Genomic_DNA"/>
</dbReference>
<evidence type="ECO:0000313" key="3">
    <source>
        <dbReference type="Proteomes" id="UP001282474"/>
    </source>
</evidence>
<evidence type="ECO:0000256" key="1">
    <source>
        <dbReference type="SAM" id="Phobius"/>
    </source>
</evidence>
<evidence type="ECO:0008006" key="4">
    <source>
        <dbReference type="Google" id="ProtNLM"/>
    </source>
</evidence>